<protein>
    <submittedName>
        <fullName evidence="2">Uncharacterized protein</fullName>
    </submittedName>
</protein>
<accession>A0A0D3C8B5</accession>
<evidence type="ECO:0000256" key="1">
    <source>
        <dbReference type="SAM" id="MobiDB-lite"/>
    </source>
</evidence>
<name>A0A0D3C8B5_BRAOL</name>
<sequence length="122" mass="13610">CRQFPLFKSQHIKASKEEEIKITTISNQREVREEMAGSNCGCGSACKCGDSCRHSQITFQLRRIRPVRDQTRDDPISAQLAAETPPARDRPIRDTIGVHKRPIDSLSLSKGGPVLNPLQTKV</sequence>
<dbReference type="AlphaFoldDB" id="A0A0D3C8B5"/>
<dbReference type="HOGENOM" id="CLU_2032520_0_0_1"/>
<reference evidence="2" key="2">
    <citation type="submission" date="2015-03" db="UniProtKB">
        <authorList>
            <consortium name="EnsemblPlants"/>
        </authorList>
    </citation>
    <scope>IDENTIFICATION</scope>
</reference>
<dbReference type="EnsemblPlants" id="Bo5g008330.1">
    <property type="protein sequence ID" value="Bo5g008330.1"/>
    <property type="gene ID" value="Bo5g008330"/>
</dbReference>
<feature type="compositionally biased region" description="Basic and acidic residues" evidence="1">
    <location>
        <begin position="86"/>
        <end position="98"/>
    </location>
</feature>
<proteinExistence type="predicted"/>
<reference evidence="2 3" key="1">
    <citation type="journal article" date="2014" name="Genome Biol.">
        <title>Transcriptome and methylome profiling reveals relics of genome dominance in the mesopolyploid Brassica oleracea.</title>
        <authorList>
            <person name="Parkin I.A."/>
            <person name="Koh C."/>
            <person name="Tang H."/>
            <person name="Robinson S.J."/>
            <person name="Kagale S."/>
            <person name="Clarke W.E."/>
            <person name="Town C.D."/>
            <person name="Nixon J."/>
            <person name="Krishnakumar V."/>
            <person name="Bidwell S.L."/>
            <person name="Denoeud F."/>
            <person name="Belcram H."/>
            <person name="Links M.G."/>
            <person name="Just J."/>
            <person name="Clarke C."/>
            <person name="Bender T."/>
            <person name="Huebert T."/>
            <person name="Mason A.S."/>
            <person name="Pires J.C."/>
            <person name="Barker G."/>
            <person name="Moore J."/>
            <person name="Walley P.G."/>
            <person name="Manoli S."/>
            <person name="Batley J."/>
            <person name="Edwards D."/>
            <person name="Nelson M.N."/>
            <person name="Wang X."/>
            <person name="Paterson A.H."/>
            <person name="King G."/>
            <person name="Bancroft I."/>
            <person name="Chalhoub B."/>
            <person name="Sharpe A.G."/>
        </authorList>
    </citation>
    <scope>NUCLEOTIDE SEQUENCE</scope>
    <source>
        <strain evidence="2 3">cv. TO1000</strain>
    </source>
</reference>
<evidence type="ECO:0000313" key="3">
    <source>
        <dbReference type="Proteomes" id="UP000032141"/>
    </source>
</evidence>
<dbReference type="Gramene" id="Bo5g008330.1">
    <property type="protein sequence ID" value="Bo5g008330.1"/>
    <property type="gene ID" value="Bo5g008330"/>
</dbReference>
<organism evidence="2 3">
    <name type="scientific">Brassica oleracea var. oleracea</name>
    <dbReference type="NCBI Taxonomy" id="109376"/>
    <lineage>
        <taxon>Eukaryota</taxon>
        <taxon>Viridiplantae</taxon>
        <taxon>Streptophyta</taxon>
        <taxon>Embryophyta</taxon>
        <taxon>Tracheophyta</taxon>
        <taxon>Spermatophyta</taxon>
        <taxon>Magnoliopsida</taxon>
        <taxon>eudicotyledons</taxon>
        <taxon>Gunneridae</taxon>
        <taxon>Pentapetalae</taxon>
        <taxon>rosids</taxon>
        <taxon>malvids</taxon>
        <taxon>Brassicales</taxon>
        <taxon>Brassicaceae</taxon>
        <taxon>Brassiceae</taxon>
        <taxon>Brassica</taxon>
    </lineage>
</organism>
<feature type="region of interest" description="Disordered" evidence="1">
    <location>
        <begin position="103"/>
        <end position="122"/>
    </location>
</feature>
<feature type="region of interest" description="Disordered" evidence="1">
    <location>
        <begin position="68"/>
        <end position="98"/>
    </location>
</feature>
<evidence type="ECO:0000313" key="2">
    <source>
        <dbReference type="EnsemblPlants" id="Bo5g008330.1"/>
    </source>
</evidence>
<dbReference type="Proteomes" id="UP000032141">
    <property type="component" value="Chromosome C5"/>
</dbReference>
<keyword evidence="3" id="KW-1185">Reference proteome</keyword>